<proteinExistence type="predicted"/>
<organism evidence="1 2">
    <name type="scientific">Tolypocladium ophioglossoides (strain CBS 100239)</name>
    <name type="common">Snaketongue truffleclub</name>
    <name type="synonym">Elaphocordyceps ophioglossoides</name>
    <dbReference type="NCBI Taxonomy" id="1163406"/>
    <lineage>
        <taxon>Eukaryota</taxon>
        <taxon>Fungi</taxon>
        <taxon>Dikarya</taxon>
        <taxon>Ascomycota</taxon>
        <taxon>Pezizomycotina</taxon>
        <taxon>Sordariomycetes</taxon>
        <taxon>Hypocreomycetidae</taxon>
        <taxon>Hypocreales</taxon>
        <taxon>Ophiocordycipitaceae</taxon>
        <taxon>Tolypocladium</taxon>
    </lineage>
</organism>
<dbReference type="OrthoDB" id="5419928at2759"/>
<evidence type="ECO:0000313" key="1">
    <source>
        <dbReference type="EMBL" id="KND86605.1"/>
    </source>
</evidence>
<reference evidence="1 2" key="1">
    <citation type="journal article" date="2015" name="BMC Genomics">
        <title>The genome of the truffle-parasite Tolypocladium ophioglossoides and the evolution of antifungal peptaibiotics.</title>
        <authorList>
            <person name="Quandt C.A."/>
            <person name="Bushley K.E."/>
            <person name="Spatafora J.W."/>
        </authorList>
    </citation>
    <scope>NUCLEOTIDE SEQUENCE [LARGE SCALE GENOMIC DNA]</scope>
    <source>
        <strain evidence="1 2">CBS 100239</strain>
    </source>
</reference>
<dbReference type="EMBL" id="LFRF01000052">
    <property type="protein sequence ID" value="KND86605.1"/>
    <property type="molecule type" value="Genomic_DNA"/>
</dbReference>
<dbReference type="STRING" id="1163406.A0A0L0MYN9"/>
<name>A0A0L0MYN9_TOLOC</name>
<dbReference type="AlphaFoldDB" id="A0A0L0MYN9"/>
<comment type="caution">
    <text evidence="1">The sequence shown here is derived from an EMBL/GenBank/DDBJ whole genome shotgun (WGS) entry which is preliminary data.</text>
</comment>
<dbReference type="Proteomes" id="UP000036947">
    <property type="component" value="Unassembled WGS sequence"/>
</dbReference>
<sequence length="162" mass="19008">MQRGQEEDRAREAKKAAEAEAKRVYFLTQEDPRRLSIPKEKRIRMLQAVTRKVVSAQERCESTRRRNDLVTAFIRATFGYVNAKKDAARHAVLAQWVLEQVPLIEAELIHPEVTEAGPDTKSKKRKHVYKRQIYDPEKKKNRKVSSEGDWWFIEKGGDKVWF</sequence>
<evidence type="ECO:0000313" key="2">
    <source>
        <dbReference type="Proteomes" id="UP000036947"/>
    </source>
</evidence>
<gene>
    <name evidence="1" type="ORF">TOPH_08722</name>
</gene>
<keyword evidence="2" id="KW-1185">Reference proteome</keyword>
<accession>A0A0L0MYN9</accession>
<protein>
    <submittedName>
        <fullName evidence="1">Uncharacterized protein</fullName>
    </submittedName>
</protein>